<dbReference type="InterPro" id="IPR007156">
    <property type="entry name" value="MamQ_LemA"/>
</dbReference>
<comment type="subcellular location">
    <subcellularLocation>
        <location evidence="1">Membrane</location>
        <topology evidence="1">Single-pass membrane protein</topology>
    </subcellularLocation>
</comment>
<gene>
    <name evidence="6" type="ORF">CBP12_07570</name>
</gene>
<accession>A0A1Y0CXJ1</accession>
<dbReference type="Gene3D" id="1.20.1440.20">
    <property type="entry name" value="LemA-like domain"/>
    <property type="match status" value="1"/>
</dbReference>
<evidence type="ECO:0000313" key="6">
    <source>
        <dbReference type="EMBL" id="ART80022.1"/>
    </source>
</evidence>
<evidence type="ECO:0000256" key="2">
    <source>
        <dbReference type="ARBA" id="ARBA00008854"/>
    </source>
</evidence>
<dbReference type="PANTHER" id="PTHR34478">
    <property type="entry name" value="PROTEIN LEMA"/>
    <property type="match status" value="1"/>
</dbReference>
<evidence type="ECO:0000256" key="5">
    <source>
        <dbReference type="ARBA" id="ARBA00023136"/>
    </source>
</evidence>
<dbReference type="Pfam" id="PF04011">
    <property type="entry name" value="LemA"/>
    <property type="match status" value="1"/>
</dbReference>
<protein>
    <submittedName>
        <fullName evidence="6">LemA family protein</fullName>
    </submittedName>
</protein>
<dbReference type="RefSeq" id="WP_198341769.1">
    <property type="nucleotide sequence ID" value="NZ_CP021376.1"/>
</dbReference>
<dbReference type="EMBL" id="CP021376">
    <property type="protein sequence ID" value="ART80022.1"/>
    <property type="molecule type" value="Genomic_DNA"/>
</dbReference>
<dbReference type="InterPro" id="IPR023353">
    <property type="entry name" value="LemA-like_dom_sf"/>
</dbReference>
<evidence type="ECO:0000256" key="3">
    <source>
        <dbReference type="ARBA" id="ARBA00022692"/>
    </source>
</evidence>
<keyword evidence="5" id="KW-0472">Membrane</keyword>
<evidence type="ECO:0000256" key="1">
    <source>
        <dbReference type="ARBA" id="ARBA00004167"/>
    </source>
</evidence>
<evidence type="ECO:0000313" key="7">
    <source>
        <dbReference type="Proteomes" id="UP000243793"/>
    </source>
</evidence>
<keyword evidence="3" id="KW-0812">Transmembrane</keyword>
<dbReference type="KEGG" id="ocm:CBP12_07570"/>
<comment type="similarity">
    <text evidence="2">Belongs to the LemA family.</text>
</comment>
<dbReference type="PANTHER" id="PTHR34478:SF2">
    <property type="entry name" value="MEMBRANE PROTEIN"/>
    <property type="match status" value="1"/>
</dbReference>
<dbReference type="Proteomes" id="UP000243793">
    <property type="component" value="Chromosome"/>
</dbReference>
<organism evidence="6 7">
    <name type="scientific">Oceanisphaera avium</name>
    <dbReference type="NCBI Taxonomy" id="1903694"/>
    <lineage>
        <taxon>Bacteria</taxon>
        <taxon>Pseudomonadati</taxon>
        <taxon>Pseudomonadota</taxon>
        <taxon>Gammaproteobacteria</taxon>
        <taxon>Aeromonadales</taxon>
        <taxon>Aeromonadaceae</taxon>
        <taxon>Oceanisphaera</taxon>
    </lineage>
</organism>
<dbReference type="GO" id="GO:0016020">
    <property type="term" value="C:membrane"/>
    <property type="evidence" value="ECO:0007669"/>
    <property type="project" value="UniProtKB-SubCell"/>
</dbReference>
<dbReference type="SUPFAM" id="SSF140478">
    <property type="entry name" value="LemA-like"/>
    <property type="match status" value="1"/>
</dbReference>
<reference evidence="7" key="1">
    <citation type="submission" date="2017-05" db="EMBL/GenBank/DDBJ databases">
        <authorList>
            <person name="Sung H."/>
        </authorList>
    </citation>
    <scope>NUCLEOTIDE SEQUENCE [LARGE SCALE GENOMIC DNA]</scope>
    <source>
        <strain evidence="7">AMac2203</strain>
    </source>
</reference>
<keyword evidence="7" id="KW-1185">Reference proteome</keyword>
<sequence>MEIILIIVVIAIIVWFIAAYNNFVKLIEAVHNSEKEISVQLDRRGKVFDSLIATVNRYLEHESEVFTQVTALRAKTLDPSASPHAVKQAQDDLSKMVSSGSINVAVESYPELKSDRNMRQLQEEIVSTENKLSFAKKAFNNAIERYNVAKGSFPSLIIPSLFSNLNHNFEYWSLDEATIKSEEARRVQF</sequence>
<evidence type="ECO:0000256" key="4">
    <source>
        <dbReference type="ARBA" id="ARBA00022989"/>
    </source>
</evidence>
<dbReference type="AlphaFoldDB" id="A0A1Y0CXJ1"/>
<keyword evidence="4" id="KW-1133">Transmembrane helix</keyword>
<name>A0A1Y0CXJ1_9GAMM</name>
<proteinExistence type="inferred from homology"/>